<keyword evidence="2" id="KW-1133">Transmembrane helix</keyword>
<sequence length="618" mass="66963">MKRQPSQRHRLLKQALSFTIAPETTSEAPYQLQPGKSVVFKIQVTNQSASADLIFLKCSELPTNWFTIEYLSQATEDAPGIIQLTEKLALNPQANGEIHFTLHPPADAAIGNYFPTLQLISMGAPDLVMLDVIYIQLLPDTHLDIRLTPESRTIPNQSAIFNFMVRNRGNVTRTLRLEVKDSRNLFRVETDLVDNVLKLAPGQEKTITLKVFPHHSWQRPLRGKPVRSLVGVTLIPVDGLADAGSRYLTQSKLVWLPQPKWVLALLTLMGAGTALFALGVLYRFNRPAIAAPEILSFNATGQSDTVRLNWKLNNPERLGRVVISQLNEGAEVQMVRYDFSTSIPQELKVKADSKQGCRTAAAKNNSSALWQLPLPNLPWFASLQQVPTPTTITCQNIPFVSNQAGTLRYKLKLFSKSAADAQVPIAEYTTNAIAIKPGSNEPQFEPSFPSAQPAQISLAFSINGVPATSQPTHSFSVREGESAQIVVSWAVQGSTDVQLLPGLGNVEPSGSTSYTLRAGESKTVTLTAQNAAGERVTQSAVMSAIGVGSSNRSPFRSGSPFQPQRVPKASPNSGDPAPPESENTQSSPDPNNTAPEQSSPNPSTSDAPTPDASPTASP</sequence>
<name>A0A1Z4JDU3_LEPBY</name>
<gene>
    <name evidence="3" type="ORF">NIES2135_16980</name>
</gene>
<accession>A0A1Z4JDU3</accession>
<dbReference type="Proteomes" id="UP000217895">
    <property type="component" value="Chromosome"/>
</dbReference>
<feature type="transmembrane region" description="Helical" evidence="2">
    <location>
        <begin position="261"/>
        <end position="282"/>
    </location>
</feature>
<keyword evidence="2" id="KW-0472">Membrane</keyword>
<evidence type="ECO:0000256" key="1">
    <source>
        <dbReference type="SAM" id="MobiDB-lite"/>
    </source>
</evidence>
<proteinExistence type="predicted"/>
<feature type="compositionally biased region" description="Low complexity" evidence="1">
    <location>
        <begin position="602"/>
        <end position="618"/>
    </location>
</feature>
<protein>
    <submittedName>
        <fullName evidence="3">Uncharacterized protein</fullName>
    </submittedName>
</protein>
<evidence type="ECO:0000256" key="2">
    <source>
        <dbReference type="SAM" id="Phobius"/>
    </source>
</evidence>
<dbReference type="EMBL" id="AP018203">
    <property type="protein sequence ID" value="BAY54880.1"/>
    <property type="molecule type" value="Genomic_DNA"/>
</dbReference>
<evidence type="ECO:0000313" key="3">
    <source>
        <dbReference type="EMBL" id="BAY54880.1"/>
    </source>
</evidence>
<keyword evidence="2" id="KW-0812">Transmembrane</keyword>
<feature type="compositionally biased region" description="Polar residues" evidence="1">
    <location>
        <begin position="548"/>
        <end position="562"/>
    </location>
</feature>
<reference evidence="3 4" key="1">
    <citation type="submission" date="2017-06" db="EMBL/GenBank/DDBJ databases">
        <title>Genome sequencing of cyanobaciteial culture collection at National Institute for Environmental Studies (NIES).</title>
        <authorList>
            <person name="Hirose Y."/>
            <person name="Shimura Y."/>
            <person name="Fujisawa T."/>
            <person name="Nakamura Y."/>
            <person name="Kawachi M."/>
        </authorList>
    </citation>
    <scope>NUCLEOTIDE SEQUENCE [LARGE SCALE GENOMIC DNA]</scope>
    <source>
        <strain evidence="3 4">NIES-2135</strain>
    </source>
</reference>
<dbReference type="AlphaFoldDB" id="A0A1Z4JDU3"/>
<feature type="region of interest" description="Disordered" evidence="1">
    <location>
        <begin position="547"/>
        <end position="618"/>
    </location>
</feature>
<keyword evidence="4" id="KW-1185">Reference proteome</keyword>
<feature type="compositionally biased region" description="Polar residues" evidence="1">
    <location>
        <begin position="581"/>
        <end position="601"/>
    </location>
</feature>
<evidence type="ECO:0000313" key="4">
    <source>
        <dbReference type="Proteomes" id="UP000217895"/>
    </source>
</evidence>
<organism evidence="3 4">
    <name type="scientific">Leptolyngbya boryana NIES-2135</name>
    <dbReference type="NCBI Taxonomy" id="1973484"/>
    <lineage>
        <taxon>Bacteria</taxon>
        <taxon>Bacillati</taxon>
        <taxon>Cyanobacteriota</taxon>
        <taxon>Cyanophyceae</taxon>
        <taxon>Leptolyngbyales</taxon>
        <taxon>Leptolyngbyaceae</taxon>
        <taxon>Leptolyngbya group</taxon>
        <taxon>Leptolyngbya</taxon>
    </lineage>
</organism>